<dbReference type="RefSeq" id="WP_274046937.1">
    <property type="nucleotide sequence ID" value="NZ_JANCPR020000097.1"/>
</dbReference>
<evidence type="ECO:0000313" key="2">
    <source>
        <dbReference type="Proteomes" id="UP001214441"/>
    </source>
</evidence>
<name>A0ABT7AB67_9ACTN</name>
<protein>
    <submittedName>
        <fullName evidence="1">Uncharacterized protein</fullName>
    </submittedName>
</protein>
<evidence type="ECO:0000313" key="1">
    <source>
        <dbReference type="EMBL" id="MDJ1138535.1"/>
    </source>
</evidence>
<proteinExistence type="predicted"/>
<comment type="caution">
    <text evidence="1">The sequence shown here is derived from an EMBL/GenBank/DDBJ whole genome shotgun (WGS) entry which is preliminary data.</text>
</comment>
<dbReference type="EMBL" id="JANCPR020000097">
    <property type="protein sequence ID" value="MDJ1138535.1"/>
    <property type="molecule type" value="Genomic_DNA"/>
</dbReference>
<accession>A0ABT7AB67</accession>
<dbReference type="Proteomes" id="UP001214441">
    <property type="component" value="Unassembled WGS sequence"/>
</dbReference>
<keyword evidence="2" id="KW-1185">Reference proteome</keyword>
<organism evidence="1 2">
    <name type="scientific">Streptomyces iconiensis</name>
    <dbReference type="NCBI Taxonomy" id="1384038"/>
    <lineage>
        <taxon>Bacteria</taxon>
        <taxon>Bacillati</taxon>
        <taxon>Actinomycetota</taxon>
        <taxon>Actinomycetes</taxon>
        <taxon>Kitasatosporales</taxon>
        <taxon>Streptomycetaceae</taxon>
        <taxon>Streptomyces</taxon>
    </lineage>
</organism>
<gene>
    <name evidence="1" type="ORF">NMN56_042585</name>
</gene>
<sequence length="53" mass="5820">MTAQAPPRADDAHAAVQRHEMDDPGLEAAFARLAIEHPQRCTPQTEPDSTPDR</sequence>
<reference evidence="1 2" key="1">
    <citation type="submission" date="2023-05" db="EMBL/GenBank/DDBJ databases">
        <title>Streptantibioticus silvisoli sp. nov., acidotolerant actinomycetes 1 from pine litter.</title>
        <authorList>
            <person name="Swiecimska M."/>
            <person name="Golinska P."/>
            <person name="Sangal V."/>
            <person name="Wachnowicz B."/>
            <person name="Goodfellow M."/>
        </authorList>
    </citation>
    <scope>NUCLEOTIDE SEQUENCE [LARGE SCALE GENOMIC DNA]</scope>
    <source>
        <strain evidence="1 2">DSM 42109</strain>
    </source>
</reference>